<keyword evidence="3" id="KW-1185">Reference proteome</keyword>
<organism evidence="2 3">
    <name type="scientific">Bacillus daqingensis</name>
    <dbReference type="NCBI Taxonomy" id="872396"/>
    <lineage>
        <taxon>Bacteria</taxon>
        <taxon>Bacillati</taxon>
        <taxon>Bacillota</taxon>
        <taxon>Bacilli</taxon>
        <taxon>Bacillales</taxon>
        <taxon>Bacillaceae</taxon>
        <taxon>Bacillus</taxon>
    </lineage>
</organism>
<comment type="caution">
    <text evidence="2">The sequence shown here is derived from an EMBL/GenBank/DDBJ whole genome shotgun (WGS) entry which is preliminary data.</text>
</comment>
<keyword evidence="1" id="KW-1133">Transmembrane helix</keyword>
<sequence>MNITFPRWFWCSLTGFLAVQMLLFPLAAVSPLDARSTVLLLLFTITIVYPAFFLTTIILLLKKQSPYEGRTVFACLFLLLPLLICVPFLTGL</sequence>
<feature type="transmembrane region" description="Helical" evidence="1">
    <location>
        <begin position="72"/>
        <end position="90"/>
    </location>
</feature>
<dbReference type="RefSeq" id="WP_377908635.1">
    <property type="nucleotide sequence ID" value="NZ_JBHSGK010000004.1"/>
</dbReference>
<evidence type="ECO:0000313" key="3">
    <source>
        <dbReference type="Proteomes" id="UP001595896"/>
    </source>
</evidence>
<gene>
    <name evidence="2" type="ORF">ACFO4L_05175</name>
</gene>
<accession>A0ABV9NRC6</accession>
<evidence type="ECO:0000256" key="1">
    <source>
        <dbReference type="SAM" id="Phobius"/>
    </source>
</evidence>
<proteinExistence type="predicted"/>
<feature type="transmembrane region" description="Helical" evidence="1">
    <location>
        <begin position="38"/>
        <end position="60"/>
    </location>
</feature>
<dbReference type="EMBL" id="JBHSGK010000004">
    <property type="protein sequence ID" value="MFC4735973.1"/>
    <property type="molecule type" value="Genomic_DNA"/>
</dbReference>
<name>A0ABV9NRC6_9BACI</name>
<dbReference type="Proteomes" id="UP001595896">
    <property type="component" value="Unassembled WGS sequence"/>
</dbReference>
<protein>
    <submittedName>
        <fullName evidence="2">Uncharacterized protein</fullName>
    </submittedName>
</protein>
<evidence type="ECO:0000313" key="2">
    <source>
        <dbReference type="EMBL" id="MFC4735973.1"/>
    </source>
</evidence>
<keyword evidence="1" id="KW-0472">Membrane</keyword>
<keyword evidence="1" id="KW-0812">Transmembrane</keyword>
<reference evidence="3" key="1">
    <citation type="journal article" date="2019" name="Int. J. Syst. Evol. Microbiol.">
        <title>The Global Catalogue of Microorganisms (GCM) 10K type strain sequencing project: providing services to taxonomists for standard genome sequencing and annotation.</title>
        <authorList>
            <consortium name="The Broad Institute Genomics Platform"/>
            <consortium name="The Broad Institute Genome Sequencing Center for Infectious Disease"/>
            <person name="Wu L."/>
            <person name="Ma J."/>
        </authorList>
    </citation>
    <scope>NUCLEOTIDE SEQUENCE [LARGE SCALE GENOMIC DNA]</scope>
    <source>
        <strain evidence="3">JCM 12165</strain>
    </source>
</reference>